<evidence type="ECO:0000313" key="3">
    <source>
        <dbReference type="Proteomes" id="UP000004754"/>
    </source>
</evidence>
<dbReference type="InterPro" id="IPR036895">
    <property type="entry name" value="Uracil-DNA_glycosylase-like_sf"/>
</dbReference>
<dbReference type="NCBIfam" id="TIGR04274">
    <property type="entry name" value="hypoxanDNAglyco"/>
    <property type="match status" value="1"/>
</dbReference>
<dbReference type="InterPro" id="IPR026353">
    <property type="entry name" value="Hypoxan-DNA_Glyclase"/>
</dbReference>
<dbReference type="SMART" id="SM00987">
    <property type="entry name" value="UreE_C"/>
    <property type="match status" value="1"/>
</dbReference>
<dbReference type="Gene3D" id="3.40.470.10">
    <property type="entry name" value="Uracil-DNA glycosylase-like domain"/>
    <property type="match status" value="1"/>
</dbReference>
<protein>
    <recommendedName>
        <fullName evidence="1">Uracil-DNA glycosylase-like domain-containing protein</fullName>
    </recommendedName>
</protein>
<evidence type="ECO:0000259" key="1">
    <source>
        <dbReference type="SMART" id="SM00986"/>
    </source>
</evidence>
<accession>E6MF35</accession>
<dbReference type="HOGENOM" id="CLU_094865_1_0_9"/>
<sequence>MQQDCFGGSIFGWPIIGRIRRKKERWHFYMAAYEHIEHTLVPFYDAHSQILILGSLPSPKSREAGFYYGHPRNRFWKTLAGVYQETIPESIEQKQLFLKKHSLALWDVIGSCDIRGASDASIKNVHYNDLTTIVSQTSIRGIVTTGGKATKLFREHWGLNPQISRLSHLGLPSTSPANAKMHLEDLIDAYRSILSL</sequence>
<dbReference type="CDD" id="cd10032">
    <property type="entry name" value="UDG-F6_HDG"/>
    <property type="match status" value="1"/>
</dbReference>
<gene>
    <name evidence="2" type="ORF">HMP0721_0618</name>
</gene>
<feature type="domain" description="Uracil-DNA glycosylase-like" evidence="1">
    <location>
        <begin position="41"/>
        <end position="194"/>
    </location>
</feature>
<dbReference type="SUPFAM" id="SSF52141">
    <property type="entry name" value="Uracil-DNA glycosylase-like"/>
    <property type="match status" value="1"/>
</dbReference>
<proteinExistence type="predicted"/>
<dbReference type="Pfam" id="PF03167">
    <property type="entry name" value="UDG"/>
    <property type="match status" value="1"/>
</dbReference>
<dbReference type="eggNOG" id="COG3663">
    <property type="taxonomic scope" value="Bacteria"/>
</dbReference>
<evidence type="ECO:0000313" key="2">
    <source>
        <dbReference type="EMBL" id="EFV02195.1"/>
    </source>
</evidence>
<dbReference type="STRING" id="887929.HMP0721_0618"/>
<keyword evidence="3" id="KW-1185">Reference proteome</keyword>
<dbReference type="InterPro" id="IPR005122">
    <property type="entry name" value="Uracil-DNA_glycosylase-like"/>
</dbReference>
<dbReference type="SMART" id="SM00986">
    <property type="entry name" value="UDG"/>
    <property type="match status" value="1"/>
</dbReference>
<name>E6MF35_9FIRM</name>
<dbReference type="EMBL" id="AEQN01000011">
    <property type="protein sequence ID" value="EFV02195.1"/>
    <property type="molecule type" value="Genomic_DNA"/>
</dbReference>
<reference evidence="2 3" key="1">
    <citation type="submission" date="2010-12" db="EMBL/GenBank/DDBJ databases">
        <authorList>
            <person name="Muzny D."/>
            <person name="Qin X."/>
            <person name="Deng J."/>
            <person name="Jiang H."/>
            <person name="Liu Y."/>
            <person name="Qu J."/>
            <person name="Song X.-Z."/>
            <person name="Zhang L."/>
            <person name="Thornton R."/>
            <person name="Coyle M."/>
            <person name="Francisco L."/>
            <person name="Jackson L."/>
            <person name="Javaid M."/>
            <person name="Korchina V."/>
            <person name="Kovar C."/>
            <person name="Mata R."/>
            <person name="Mathew T."/>
            <person name="Ngo R."/>
            <person name="Nguyen L."/>
            <person name="Nguyen N."/>
            <person name="Okwuonu G."/>
            <person name="Ongeri F."/>
            <person name="Pham C."/>
            <person name="Simmons D."/>
            <person name="Wilczek-Boney K."/>
            <person name="Hale W."/>
            <person name="Jakkamsetti A."/>
            <person name="Pham P."/>
            <person name="Ruth R."/>
            <person name="San Lucas F."/>
            <person name="Warren J."/>
            <person name="Zhang J."/>
            <person name="Zhao Z."/>
            <person name="Zhou C."/>
            <person name="Zhu D."/>
            <person name="Lee S."/>
            <person name="Bess C."/>
            <person name="Blankenburg K."/>
            <person name="Forbes L."/>
            <person name="Fu Q."/>
            <person name="Gubbala S."/>
            <person name="Hirani K."/>
            <person name="Jayaseelan J.C."/>
            <person name="Lara F."/>
            <person name="Munidasa M."/>
            <person name="Palculict T."/>
            <person name="Patil S."/>
            <person name="Pu L.-L."/>
            <person name="Saada N."/>
            <person name="Tang L."/>
            <person name="Weissenberger G."/>
            <person name="Zhu Y."/>
            <person name="Hemphill L."/>
            <person name="Shang Y."/>
            <person name="Youmans B."/>
            <person name="Ayvaz T."/>
            <person name="Ross M."/>
            <person name="Santibanez J."/>
            <person name="Aqrawi P."/>
            <person name="Gross S."/>
            <person name="Joshi V."/>
            <person name="Fowler G."/>
            <person name="Nazareth L."/>
            <person name="Reid J."/>
            <person name="Worley K."/>
            <person name="Petrosino J."/>
            <person name="Highlander S."/>
            <person name="Gibbs R."/>
        </authorList>
    </citation>
    <scope>NUCLEOTIDE SEQUENCE [LARGE SCALE GENOMIC DNA]</scope>
    <source>
        <strain evidence="2 3">ATCC 23263</strain>
    </source>
</reference>
<organism evidence="2 3">
    <name type="scientific">Pseudoramibacter alactolyticus ATCC 23263</name>
    <dbReference type="NCBI Taxonomy" id="887929"/>
    <lineage>
        <taxon>Bacteria</taxon>
        <taxon>Bacillati</taxon>
        <taxon>Bacillota</taxon>
        <taxon>Clostridia</taxon>
        <taxon>Eubacteriales</taxon>
        <taxon>Eubacteriaceae</taxon>
        <taxon>Pseudoramibacter</taxon>
    </lineage>
</organism>
<comment type="caution">
    <text evidence="2">The sequence shown here is derived from an EMBL/GenBank/DDBJ whole genome shotgun (WGS) entry which is preliminary data.</text>
</comment>
<dbReference type="Proteomes" id="UP000004754">
    <property type="component" value="Unassembled WGS sequence"/>
</dbReference>
<dbReference type="AlphaFoldDB" id="E6MF35"/>